<protein>
    <submittedName>
        <fullName evidence="9">Multiple sugar transport system permease protein</fullName>
    </submittedName>
</protein>
<keyword evidence="3" id="KW-1003">Cell membrane</keyword>
<dbReference type="PROSITE" id="PS50928">
    <property type="entry name" value="ABC_TM1"/>
    <property type="match status" value="1"/>
</dbReference>
<dbReference type="RefSeq" id="WP_132012719.1">
    <property type="nucleotide sequence ID" value="NZ_SLUN01000002.1"/>
</dbReference>
<proteinExistence type="inferred from homology"/>
<evidence type="ECO:0000256" key="2">
    <source>
        <dbReference type="ARBA" id="ARBA00022448"/>
    </source>
</evidence>
<dbReference type="GO" id="GO:0005886">
    <property type="term" value="C:plasma membrane"/>
    <property type="evidence" value="ECO:0007669"/>
    <property type="project" value="UniProtKB-SubCell"/>
</dbReference>
<dbReference type="AlphaFoldDB" id="A0A4R1SAP9"/>
<keyword evidence="10" id="KW-1185">Reference proteome</keyword>
<sequence length="301" mass="33849">MKSKSFRFSLTENHEKVLLVLPIVVVLLLFTTFPYLMTLILGFFKVDMANPGGNRFLGLLNYINVFSDPRFWNSMKVSAVFVSVGTILELIFGVALALLLQQLNRRRAIYQSLLLIPMVVPPIVVGLNWRMLYDPNYGIINYFFSLLNIPPQTWLSQPLFALPALLVVDIWQYTPFVTLLVLALLMNLPEDQYEAARIDGASGWQMTWHITIPMIKAGLTVVATLRAIEAFREFAKIYTLTSGGPGIATETLNYYVYITGFEQYRVGYSSALATILFTCAIGFTLLMLLLTKTSSEGGTNE</sequence>
<keyword evidence="4 7" id="KW-0812">Transmembrane</keyword>
<evidence type="ECO:0000259" key="8">
    <source>
        <dbReference type="PROSITE" id="PS50928"/>
    </source>
</evidence>
<gene>
    <name evidence="9" type="ORF">EDC14_1002310</name>
</gene>
<dbReference type="CDD" id="cd06261">
    <property type="entry name" value="TM_PBP2"/>
    <property type="match status" value="1"/>
</dbReference>
<accession>A0A4R1SAP9</accession>
<dbReference type="Pfam" id="PF00528">
    <property type="entry name" value="BPD_transp_1"/>
    <property type="match status" value="1"/>
</dbReference>
<dbReference type="InterPro" id="IPR035906">
    <property type="entry name" value="MetI-like_sf"/>
</dbReference>
<keyword evidence="9" id="KW-0762">Sugar transport</keyword>
<feature type="domain" description="ABC transmembrane type-1" evidence="8">
    <location>
        <begin position="75"/>
        <end position="287"/>
    </location>
</feature>
<keyword evidence="6 7" id="KW-0472">Membrane</keyword>
<keyword evidence="2 7" id="KW-0813">Transport</keyword>
<dbReference type="SUPFAM" id="SSF161098">
    <property type="entry name" value="MetI-like"/>
    <property type="match status" value="1"/>
</dbReference>
<evidence type="ECO:0000256" key="7">
    <source>
        <dbReference type="RuleBase" id="RU363032"/>
    </source>
</evidence>
<dbReference type="GO" id="GO:0055085">
    <property type="term" value="P:transmembrane transport"/>
    <property type="evidence" value="ECO:0007669"/>
    <property type="project" value="InterPro"/>
</dbReference>
<dbReference type="InterPro" id="IPR000515">
    <property type="entry name" value="MetI-like"/>
</dbReference>
<evidence type="ECO:0000256" key="4">
    <source>
        <dbReference type="ARBA" id="ARBA00022692"/>
    </source>
</evidence>
<feature type="transmembrane region" description="Helical" evidence="7">
    <location>
        <begin position="20"/>
        <end position="44"/>
    </location>
</feature>
<reference evidence="9 10" key="1">
    <citation type="submission" date="2019-03" db="EMBL/GenBank/DDBJ databases">
        <title>Genomic Encyclopedia of Type Strains, Phase IV (KMG-IV): sequencing the most valuable type-strain genomes for metagenomic binning, comparative biology and taxonomic classification.</title>
        <authorList>
            <person name="Goeker M."/>
        </authorList>
    </citation>
    <scope>NUCLEOTIDE SEQUENCE [LARGE SCALE GENOMIC DNA]</scope>
    <source>
        <strain evidence="9 10">LX-B</strain>
    </source>
</reference>
<dbReference type="EMBL" id="SLUN01000002">
    <property type="protein sequence ID" value="TCL76551.1"/>
    <property type="molecule type" value="Genomic_DNA"/>
</dbReference>
<dbReference type="PANTHER" id="PTHR43005:SF1">
    <property type="entry name" value="SPERMIDINE_PUTRESCINE TRANSPORT SYSTEM PERMEASE PROTEIN"/>
    <property type="match status" value="1"/>
</dbReference>
<feature type="transmembrane region" description="Helical" evidence="7">
    <location>
        <begin position="268"/>
        <end position="290"/>
    </location>
</feature>
<dbReference type="Gene3D" id="1.10.3720.10">
    <property type="entry name" value="MetI-like"/>
    <property type="match status" value="1"/>
</dbReference>
<feature type="transmembrane region" description="Helical" evidence="7">
    <location>
        <begin position="77"/>
        <end position="100"/>
    </location>
</feature>
<organism evidence="9 10">
    <name type="scientific">Hydrogenispora ethanolica</name>
    <dbReference type="NCBI Taxonomy" id="1082276"/>
    <lineage>
        <taxon>Bacteria</taxon>
        <taxon>Bacillati</taxon>
        <taxon>Bacillota</taxon>
        <taxon>Hydrogenispora</taxon>
    </lineage>
</organism>
<evidence type="ECO:0000256" key="5">
    <source>
        <dbReference type="ARBA" id="ARBA00022989"/>
    </source>
</evidence>
<keyword evidence="5 7" id="KW-1133">Transmembrane helix</keyword>
<evidence type="ECO:0000256" key="3">
    <source>
        <dbReference type="ARBA" id="ARBA00022475"/>
    </source>
</evidence>
<evidence type="ECO:0000313" key="10">
    <source>
        <dbReference type="Proteomes" id="UP000295008"/>
    </source>
</evidence>
<comment type="caution">
    <text evidence="9">The sequence shown here is derived from an EMBL/GenBank/DDBJ whole genome shotgun (WGS) entry which is preliminary data.</text>
</comment>
<evidence type="ECO:0000313" key="9">
    <source>
        <dbReference type="EMBL" id="TCL76551.1"/>
    </source>
</evidence>
<dbReference type="PANTHER" id="PTHR43005">
    <property type="entry name" value="BLR7065 PROTEIN"/>
    <property type="match status" value="1"/>
</dbReference>
<evidence type="ECO:0000256" key="1">
    <source>
        <dbReference type="ARBA" id="ARBA00004651"/>
    </source>
</evidence>
<dbReference type="Proteomes" id="UP000295008">
    <property type="component" value="Unassembled WGS sequence"/>
</dbReference>
<evidence type="ECO:0000256" key="6">
    <source>
        <dbReference type="ARBA" id="ARBA00023136"/>
    </source>
</evidence>
<dbReference type="OrthoDB" id="9788108at2"/>
<feature type="transmembrane region" description="Helical" evidence="7">
    <location>
        <begin position="112"/>
        <end position="131"/>
    </location>
</feature>
<comment type="similarity">
    <text evidence="7">Belongs to the binding-protein-dependent transport system permease family.</text>
</comment>
<name>A0A4R1SAP9_HYDET</name>
<feature type="transmembrane region" description="Helical" evidence="7">
    <location>
        <begin position="162"/>
        <end position="186"/>
    </location>
</feature>
<comment type="subcellular location">
    <subcellularLocation>
        <location evidence="1 7">Cell membrane</location>
        <topology evidence="1 7">Multi-pass membrane protein</topology>
    </subcellularLocation>
</comment>